<dbReference type="InterPro" id="IPR013022">
    <property type="entry name" value="Xyl_isomerase-like_TIM-brl"/>
</dbReference>
<gene>
    <name evidence="3" type="ORF">RM549_13635</name>
</gene>
<sequence>MIHRRTFLKQSGLALAATTLLPGTIFANSGNQPLGLQLYSLRETIGNNVKGTIEKLAEIGFKEVETYGYSKDNGFFGLSVQEFKEILTQNGINTPSGHYGMDPFLEEKGTKDDVNYILDVAKQLDQKYVIIPYIAEGLRSSIDDYKRIAEKLNTAGRMCKDAGLKLVYHNHAFEFDNYNGKNGYDIFLENTDEDLVDFEMDIYWVVRAGIEPSELFNKYPGRFPLWHVKDMHKQKPELNTEIGSGSVDYKEIFKYTEEAGVKHLIIEQENFEMDPYKSLEQSFDYLQNKLVTKM</sequence>
<feature type="chain" id="PRO_5045450563" evidence="1">
    <location>
        <begin position="28"/>
        <end position="294"/>
    </location>
</feature>
<dbReference type="Proteomes" id="UP001261624">
    <property type="component" value="Unassembled WGS sequence"/>
</dbReference>
<evidence type="ECO:0000313" key="4">
    <source>
        <dbReference type="Proteomes" id="UP001261624"/>
    </source>
</evidence>
<dbReference type="PROSITE" id="PS51318">
    <property type="entry name" value="TAT"/>
    <property type="match status" value="1"/>
</dbReference>
<reference evidence="3 4" key="1">
    <citation type="submission" date="2023-09" db="EMBL/GenBank/DDBJ databases">
        <authorList>
            <person name="Rey-Velasco X."/>
        </authorList>
    </citation>
    <scope>NUCLEOTIDE SEQUENCE [LARGE SCALE GENOMIC DNA]</scope>
    <source>
        <strain evidence="3 4">F188</strain>
    </source>
</reference>
<accession>A0ABU3E4D1</accession>
<dbReference type="InterPro" id="IPR036237">
    <property type="entry name" value="Xyl_isomerase-like_sf"/>
</dbReference>
<organism evidence="3 4">
    <name type="scientific">Autumnicola patrickiae</name>
    <dbReference type="NCBI Taxonomy" id="3075591"/>
    <lineage>
        <taxon>Bacteria</taxon>
        <taxon>Pseudomonadati</taxon>
        <taxon>Bacteroidota</taxon>
        <taxon>Flavobacteriia</taxon>
        <taxon>Flavobacteriales</taxon>
        <taxon>Flavobacteriaceae</taxon>
        <taxon>Autumnicola</taxon>
    </lineage>
</organism>
<dbReference type="RefSeq" id="WP_311685752.1">
    <property type="nucleotide sequence ID" value="NZ_JAVRHM010000016.1"/>
</dbReference>
<protein>
    <submittedName>
        <fullName evidence="3">TIM barrel protein</fullName>
    </submittedName>
</protein>
<keyword evidence="4" id="KW-1185">Reference proteome</keyword>
<evidence type="ECO:0000259" key="2">
    <source>
        <dbReference type="Pfam" id="PF01261"/>
    </source>
</evidence>
<name>A0ABU3E4D1_9FLAO</name>
<feature type="domain" description="Xylose isomerase-like TIM barrel" evidence="2">
    <location>
        <begin position="53"/>
        <end position="288"/>
    </location>
</feature>
<dbReference type="Pfam" id="PF01261">
    <property type="entry name" value="AP_endonuc_2"/>
    <property type="match status" value="1"/>
</dbReference>
<keyword evidence="1" id="KW-0732">Signal</keyword>
<dbReference type="PANTHER" id="PTHR12110:SF41">
    <property type="entry name" value="INOSOSE DEHYDRATASE"/>
    <property type="match status" value="1"/>
</dbReference>
<evidence type="ECO:0000256" key="1">
    <source>
        <dbReference type="SAM" id="SignalP"/>
    </source>
</evidence>
<dbReference type="Gene3D" id="3.20.20.150">
    <property type="entry name" value="Divalent-metal-dependent TIM barrel enzymes"/>
    <property type="match status" value="1"/>
</dbReference>
<feature type="signal peptide" evidence="1">
    <location>
        <begin position="1"/>
        <end position="27"/>
    </location>
</feature>
<dbReference type="InterPro" id="IPR050312">
    <property type="entry name" value="IolE/XylAMocC-like"/>
</dbReference>
<evidence type="ECO:0000313" key="3">
    <source>
        <dbReference type="EMBL" id="MDT0690834.1"/>
    </source>
</evidence>
<dbReference type="PANTHER" id="PTHR12110">
    <property type="entry name" value="HYDROXYPYRUVATE ISOMERASE"/>
    <property type="match status" value="1"/>
</dbReference>
<dbReference type="InterPro" id="IPR006311">
    <property type="entry name" value="TAT_signal"/>
</dbReference>
<dbReference type="EMBL" id="JAVRHM010000016">
    <property type="protein sequence ID" value="MDT0690834.1"/>
    <property type="molecule type" value="Genomic_DNA"/>
</dbReference>
<comment type="caution">
    <text evidence="3">The sequence shown here is derived from an EMBL/GenBank/DDBJ whole genome shotgun (WGS) entry which is preliminary data.</text>
</comment>
<dbReference type="SUPFAM" id="SSF51658">
    <property type="entry name" value="Xylose isomerase-like"/>
    <property type="match status" value="1"/>
</dbReference>
<proteinExistence type="predicted"/>